<dbReference type="Gene3D" id="3.40.190.80">
    <property type="match status" value="1"/>
</dbReference>
<dbReference type="FunFam" id="3.30.540.10:FF:000004">
    <property type="entry name" value="Inositol-1-monophosphatase"/>
    <property type="match status" value="1"/>
</dbReference>
<accession>A0AAJ8MZ66</accession>
<protein>
    <recommendedName>
        <fullName evidence="7">Inositol-1-monophosphatase</fullName>
        <ecNumber evidence="7">3.1.3.25</ecNumber>
    </recommendedName>
</protein>
<dbReference type="PANTHER" id="PTHR20854">
    <property type="entry name" value="INOSITOL MONOPHOSPHATASE"/>
    <property type="match status" value="1"/>
</dbReference>
<evidence type="ECO:0000256" key="5">
    <source>
        <dbReference type="ARBA" id="ARBA00022842"/>
    </source>
</evidence>
<keyword evidence="9" id="KW-1185">Reference proteome</keyword>
<dbReference type="GO" id="GO:0008934">
    <property type="term" value="F:inositol monophosphate 1-phosphatase activity"/>
    <property type="evidence" value="ECO:0007669"/>
    <property type="project" value="InterPro"/>
</dbReference>
<feature type="binding site" evidence="6">
    <location>
        <position position="234"/>
    </location>
    <ligand>
        <name>Mg(2+)</name>
        <dbReference type="ChEBI" id="CHEBI:18420"/>
        <label>1</label>
        <note>catalytic</note>
    </ligand>
</feature>
<dbReference type="InterPro" id="IPR000760">
    <property type="entry name" value="Inositol_monophosphatase-like"/>
</dbReference>
<dbReference type="InterPro" id="IPR033942">
    <property type="entry name" value="IMPase"/>
</dbReference>
<dbReference type="Proteomes" id="UP000322225">
    <property type="component" value="Chromosome 9"/>
</dbReference>
<dbReference type="KEGG" id="ksn:43587377"/>
<reference evidence="8" key="1">
    <citation type="submission" date="2017-08" db="EMBL/GenBank/DDBJ databases">
        <authorList>
            <person name="Cuomo C."/>
            <person name="Billmyre B."/>
            <person name="Heitman J."/>
        </authorList>
    </citation>
    <scope>NUCLEOTIDE SEQUENCE</scope>
    <source>
        <strain evidence="8">CBS 12478</strain>
    </source>
</reference>
<evidence type="ECO:0000313" key="8">
    <source>
        <dbReference type="EMBL" id="WWD20757.1"/>
    </source>
</evidence>
<dbReference type="AlphaFoldDB" id="A0AAJ8MZ66"/>
<name>A0AAJ8MZ66_9TREE</name>
<keyword evidence="5 6" id="KW-0460">Magnesium</keyword>
<organism evidence="8 9">
    <name type="scientific">Kwoniella shandongensis</name>
    <dbReference type="NCBI Taxonomy" id="1734106"/>
    <lineage>
        <taxon>Eukaryota</taxon>
        <taxon>Fungi</taxon>
        <taxon>Dikarya</taxon>
        <taxon>Basidiomycota</taxon>
        <taxon>Agaricomycotina</taxon>
        <taxon>Tremellomycetes</taxon>
        <taxon>Tremellales</taxon>
        <taxon>Cryptococcaceae</taxon>
        <taxon>Kwoniella</taxon>
    </lineage>
</organism>
<comment type="similarity">
    <text evidence="3 7">Belongs to the inositol monophosphatase superfamily.</text>
</comment>
<reference evidence="8" key="2">
    <citation type="submission" date="2024-01" db="EMBL/GenBank/DDBJ databases">
        <title>Comparative genomics of Cryptococcus and Kwoniella reveals pathogenesis evolution and contrasting modes of karyotype evolution via chromosome fusion or intercentromeric recombination.</title>
        <authorList>
            <person name="Coelho M.A."/>
            <person name="David-Palma M."/>
            <person name="Shea T."/>
            <person name="Bowers K."/>
            <person name="McGinley-Smith S."/>
            <person name="Mohammad A.W."/>
            <person name="Gnirke A."/>
            <person name="Yurkov A.M."/>
            <person name="Nowrousian M."/>
            <person name="Sun S."/>
            <person name="Cuomo C.A."/>
            <person name="Heitman J."/>
        </authorList>
    </citation>
    <scope>NUCLEOTIDE SEQUENCE</scope>
    <source>
        <strain evidence="8">CBS 12478</strain>
    </source>
</reference>
<evidence type="ECO:0000256" key="2">
    <source>
        <dbReference type="ARBA" id="ARBA00001946"/>
    </source>
</evidence>
<feature type="binding site" evidence="6">
    <location>
        <position position="76"/>
    </location>
    <ligand>
        <name>Mg(2+)</name>
        <dbReference type="ChEBI" id="CHEBI:18420"/>
        <label>1</label>
        <note>catalytic</note>
    </ligand>
</feature>
<dbReference type="CDD" id="cd01639">
    <property type="entry name" value="IMPase"/>
    <property type="match status" value="1"/>
</dbReference>
<keyword evidence="4 6" id="KW-0479">Metal-binding</keyword>
<gene>
    <name evidence="8" type="ORF">CI109_105234</name>
</gene>
<dbReference type="GeneID" id="43587377"/>
<evidence type="ECO:0000256" key="4">
    <source>
        <dbReference type="ARBA" id="ARBA00022723"/>
    </source>
</evidence>
<dbReference type="Gene3D" id="3.30.540.10">
    <property type="entry name" value="Fructose-1,6-Bisphosphatase, subunit A, domain 1"/>
    <property type="match status" value="1"/>
</dbReference>
<evidence type="ECO:0000256" key="1">
    <source>
        <dbReference type="ARBA" id="ARBA00001033"/>
    </source>
</evidence>
<keyword evidence="7" id="KW-0378">Hydrolase</keyword>
<evidence type="ECO:0000256" key="3">
    <source>
        <dbReference type="ARBA" id="ARBA00009759"/>
    </source>
</evidence>
<dbReference type="Pfam" id="PF00459">
    <property type="entry name" value="Inositol_P"/>
    <property type="match status" value="1"/>
</dbReference>
<dbReference type="SUPFAM" id="SSF56655">
    <property type="entry name" value="Carbohydrate phosphatase"/>
    <property type="match status" value="1"/>
</dbReference>
<dbReference type="EC" id="3.1.3.25" evidence="7"/>
<dbReference type="PANTHER" id="PTHR20854:SF4">
    <property type="entry name" value="INOSITOL-1-MONOPHOSPHATASE-RELATED"/>
    <property type="match status" value="1"/>
</dbReference>
<evidence type="ECO:0000256" key="6">
    <source>
        <dbReference type="PIRSR" id="PIRSR600760-2"/>
    </source>
</evidence>
<sequence>MSELDLDSILAFAIKLALEAGEKIKAGQENRFASESASQDEKVNSVDLVTEVDKAVEKFIVEKISEAYPDHKFIGEESYDGQQITDEPTWIGSPIDGTTNFIHGFPMVCTSIGLTVKGVPVVGVIYNPFLDQLYSAAKGRGAYLNQKQKLPITGRIKPLASLGQALIATEYGSERSPPALPRKIRAFEKLTAHTDVGGKMVHALRSLGSAAINIALVASGGLDMYWEVGCWPWDVTAGICILYEAGGAAFGGKTSPSTGDVDAGLLAGRKYLLVRGIAPTQSETTLQVQQRFAKEFYDCTEDIDAK</sequence>
<evidence type="ECO:0000256" key="7">
    <source>
        <dbReference type="RuleBase" id="RU364068"/>
    </source>
</evidence>
<dbReference type="GO" id="GO:0007165">
    <property type="term" value="P:signal transduction"/>
    <property type="evidence" value="ECO:0007669"/>
    <property type="project" value="TreeGrafter"/>
</dbReference>
<comment type="catalytic activity">
    <reaction evidence="1 7">
        <text>a myo-inositol phosphate + H2O = myo-inositol + phosphate</text>
        <dbReference type="Rhea" id="RHEA:24056"/>
        <dbReference type="ChEBI" id="CHEBI:15377"/>
        <dbReference type="ChEBI" id="CHEBI:17268"/>
        <dbReference type="ChEBI" id="CHEBI:43474"/>
        <dbReference type="ChEBI" id="CHEBI:84139"/>
        <dbReference type="EC" id="3.1.3.25"/>
    </reaction>
</comment>
<feature type="binding site" evidence="6">
    <location>
        <position position="96"/>
    </location>
    <ligand>
        <name>Mg(2+)</name>
        <dbReference type="ChEBI" id="CHEBI:18420"/>
        <label>1</label>
        <note>catalytic</note>
    </ligand>
</feature>
<comment type="pathway">
    <text evidence="7">Polyol metabolism; myo-inositol biosynthesis; myo-inositol from D-glucose 6-phosphate: step 2/2.</text>
</comment>
<proteinExistence type="inferred from homology"/>
<dbReference type="EMBL" id="CP144059">
    <property type="protein sequence ID" value="WWD20757.1"/>
    <property type="molecule type" value="Genomic_DNA"/>
</dbReference>
<comment type="cofactor">
    <cofactor evidence="2 6 7">
        <name>Mg(2+)</name>
        <dbReference type="ChEBI" id="CHEBI:18420"/>
    </cofactor>
</comment>
<dbReference type="GO" id="GO:0046872">
    <property type="term" value="F:metal ion binding"/>
    <property type="evidence" value="ECO:0007669"/>
    <property type="project" value="UniProtKB-KW"/>
</dbReference>
<dbReference type="PRINTS" id="PR00377">
    <property type="entry name" value="IMPHPHTASES"/>
</dbReference>
<dbReference type="RefSeq" id="XP_031862579.2">
    <property type="nucleotide sequence ID" value="XM_032003257.2"/>
</dbReference>
<feature type="binding site" evidence="6">
    <location>
        <position position="95"/>
    </location>
    <ligand>
        <name>Mg(2+)</name>
        <dbReference type="ChEBI" id="CHEBI:18420"/>
        <label>1</label>
        <note>catalytic</note>
    </ligand>
</feature>
<evidence type="ECO:0000313" key="9">
    <source>
        <dbReference type="Proteomes" id="UP000322225"/>
    </source>
</evidence>
<dbReference type="GO" id="GO:0006020">
    <property type="term" value="P:inositol metabolic process"/>
    <property type="evidence" value="ECO:0007669"/>
    <property type="project" value="TreeGrafter"/>
</dbReference>